<keyword evidence="9" id="KW-1185">Reference proteome</keyword>
<dbReference type="InterPro" id="IPR050080">
    <property type="entry name" value="RNase_PH"/>
</dbReference>
<keyword evidence="3" id="KW-0698">rRNA processing</keyword>
<dbReference type="InterPro" id="IPR027408">
    <property type="entry name" value="PNPase/RNase_PH_dom_sf"/>
</dbReference>
<dbReference type="InterPro" id="IPR020568">
    <property type="entry name" value="Ribosomal_Su5_D2-typ_SF"/>
</dbReference>
<evidence type="ECO:0000256" key="5">
    <source>
        <dbReference type="ARBA" id="ARBA00023242"/>
    </source>
</evidence>
<evidence type="ECO:0000313" key="9">
    <source>
        <dbReference type="Proteomes" id="UP000247409"/>
    </source>
</evidence>
<dbReference type="InterPro" id="IPR036345">
    <property type="entry name" value="ExoRNase_PH_dom2_sf"/>
</dbReference>
<feature type="domain" description="Exoribonuclease phosphorolytic" evidence="7">
    <location>
        <begin position="37"/>
        <end position="165"/>
    </location>
</feature>
<name>A0A2V3IRS4_9FLOR</name>
<comment type="similarity">
    <text evidence="2">Belongs to the RNase PH family.</text>
</comment>
<reference evidence="8 9" key="1">
    <citation type="journal article" date="2018" name="Mol. Biol. Evol.">
        <title>Analysis of the draft genome of the red seaweed Gracilariopsis chorda provides insights into genome size evolution in Rhodophyta.</title>
        <authorList>
            <person name="Lee J."/>
            <person name="Yang E.C."/>
            <person name="Graf L."/>
            <person name="Yang J.H."/>
            <person name="Qiu H."/>
            <person name="Zel Zion U."/>
            <person name="Chan C.X."/>
            <person name="Stephens T.G."/>
            <person name="Weber A.P.M."/>
            <person name="Boo G.H."/>
            <person name="Boo S.M."/>
            <person name="Kim K.M."/>
            <person name="Shin Y."/>
            <person name="Jung M."/>
            <person name="Lee S.J."/>
            <person name="Yim H.S."/>
            <person name="Lee J.H."/>
            <person name="Bhattacharya D."/>
            <person name="Yoon H.S."/>
        </authorList>
    </citation>
    <scope>NUCLEOTIDE SEQUENCE [LARGE SCALE GENOMIC DNA]</scope>
    <source>
        <strain evidence="8 9">SKKU-2015</strain>
        <tissue evidence="8">Whole body</tissue>
    </source>
</reference>
<dbReference type="STRING" id="448386.A0A2V3IRS4"/>
<dbReference type="EMBL" id="NBIV01000080">
    <property type="protein sequence ID" value="PXF44826.1"/>
    <property type="molecule type" value="Genomic_DNA"/>
</dbReference>
<evidence type="ECO:0000259" key="7">
    <source>
        <dbReference type="Pfam" id="PF01138"/>
    </source>
</evidence>
<feature type="region of interest" description="Disordered" evidence="6">
    <location>
        <begin position="1"/>
        <end position="37"/>
    </location>
</feature>
<dbReference type="GO" id="GO:0071028">
    <property type="term" value="P:nuclear mRNA surveillance"/>
    <property type="evidence" value="ECO:0007669"/>
    <property type="project" value="TreeGrafter"/>
</dbReference>
<dbReference type="AlphaFoldDB" id="A0A2V3IRS4"/>
<dbReference type="SUPFAM" id="SSF54211">
    <property type="entry name" value="Ribosomal protein S5 domain 2-like"/>
    <property type="match status" value="1"/>
</dbReference>
<organism evidence="8 9">
    <name type="scientific">Gracilariopsis chorda</name>
    <dbReference type="NCBI Taxonomy" id="448386"/>
    <lineage>
        <taxon>Eukaryota</taxon>
        <taxon>Rhodophyta</taxon>
        <taxon>Florideophyceae</taxon>
        <taxon>Rhodymeniophycidae</taxon>
        <taxon>Gracilariales</taxon>
        <taxon>Gracilariaceae</taxon>
        <taxon>Gracilariopsis</taxon>
    </lineage>
</organism>
<keyword evidence="4" id="KW-0271">Exosome</keyword>
<dbReference type="SUPFAM" id="SSF55666">
    <property type="entry name" value="Ribonuclease PH domain 2-like"/>
    <property type="match status" value="1"/>
</dbReference>
<comment type="subcellular location">
    <subcellularLocation>
        <location evidence="1">Nucleus</location>
    </subcellularLocation>
</comment>
<dbReference type="GO" id="GO:0000177">
    <property type="term" value="C:cytoplasmic exosome (RNase complex)"/>
    <property type="evidence" value="ECO:0007669"/>
    <property type="project" value="TreeGrafter"/>
</dbReference>
<dbReference type="GO" id="GO:0034475">
    <property type="term" value="P:U4 snRNA 3'-end processing"/>
    <property type="evidence" value="ECO:0007669"/>
    <property type="project" value="TreeGrafter"/>
</dbReference>
<proteinExistence type="inferred from homology"/>
<evidence type="ECO:0000256" key="1">
    <source>
        <dbReference type="ARBA" id="ARBA00004123"/>
    </source>
</evidence>
<dbReference type="GO" id="GO:0003723">
    <property type="term" value="F:RNA binding"/>
    <property type="evidence" value="ECO:0007669"/>
    <property type="project" value="TreeGrafter"/>
</dbReference>
<evidence type="ECO:0000256" key="4">
    <source>
        <dbReference type="ARBA" id="ARBA00022835"/>
    </source>
</evidence>
<dbReference type="GO" id="GO:0005730">
    <property type="term" value="C:nucleolus"/>
    <property type="evidence" value="ECO:0007669"/>
    <property type="project" value="TreeGrafter"/>
</dbReference>
<dbReference type="PANTHER" id="PTHR11953:SF1">
    <property type="entry name" value="EXOSOME COMPLEX COMPONENT RRP46"/>
    <property type="match status" value="1"/>
</dbReference>
<keyword evidence="5" id="KW-0539">Nucleus</keyword>
<feature type="compositionally biased region" description="Basic and acidic residues" evidence="6">
    <location>
        <begin position="27"/>
        <end position="37"/>
    </location>
</feature>
<evidence type="ECO:0000256" key="3">
    <source>
        <dbReference type="ARBA" id="ARBA00022552"/>
    </source>
</evidence>
<dbReference type="PANTHER" id="PTHR11953">
    <property type="entry name" value="EXOSOME COMPLEX COMPONENT"/>
    <property type="match status" value="1"/>
</dbReference>
<dbReference type="Proteomes" id="UP000247409">
    <property type="component" value="Unassembled WGS sequence"/>
</dbReference>
<gene>
    <name evidence="8" type="ORF">BWQ96_05409</name>
</gene>
<evidence type="ECO:0000313" key="8">
    <source>
        <dbReference type="EMBL" id="PXF44826.1"/>
    </source>
</evidence>
<dbReference type="OrthoDB" id="27298at2759"/>
<dbReference type="Pfam" id="PF01138">
    <property type="entry name" value="RNase_PH"/>
    <property type="match status" value="1"/>
</dbReference>
<dbReference type="InterPro" id="IPR001247">
    <property type="entry name" value="ExoRNase_PH_dom1"/>
</dbReference>
<evidence type="ECO:0000256" key="6">
    <source>
        <dbReference type="SAM" id="MobiDB-lite"/>
    </source>
</evidence>
<protein>
    <submittedName>
        <fullName evidence="8">Exosome complex component RRP46</fullName>
    </submittedName>
</protein>
<evidence type="ECO:0000256" key="2">
    <source>
        <dbReference type="ARBA" id="ARBA00006678"/>
    </source>
</evidence>
<dbReference type="GO" id="GO:0016075">
    <property type="term" value="P:rRNA catabolic process"/>
    <property type="evidence" value="ECO:0007669"/>
    <property type="project" value="TreeGrafter"/>
</dbReference>
<comment type="caution">
    <text evidence="8">The sequence shown here is derived from an EMBL/GenBank/DDBJ whole genome shotgun (WGS) entry which is preliminary data.</text>
</comment>
<accession>A0A2V3IRS4</accession>
<dbReference type="GO" id="GO:0000176">
    <property type="term" value="C:nuclear exosome (RNase complex)"/>
    <property type="evidence" value="ECO:0007669"/>
    <property type="project" value="TreeGrafter"/>
</dbReference>
<dbReference type="GO" id="GO:0006364">
    <property type="term" value="P:rRNA processing"/>
    <property type="evidence" value="ECO:0007669"/>
    <property type="project" value="UniProtKB-KW"/>
</dbReference>
<sequence>MDADSLSFRGEGSGVDAMLGMRTESTAGRRDGRSHGEMRAMSVSYGELTRADGSARVRLGTTDVLVAIYGPIECPHNKQDAEAVHVHVAFGRREAMSNVAGAETGAGTESMITRDLEALVSDVVLATLHPRKAVVVAVQVLADSGGVICAAINATTIALIDAGLPLRALPLAASVSIHNNAIIVDPVVVEEREADAVVCIVFDTALENDDGFMSVYTMGDCGGEELFAATVEVCRQLVVKTRAFFRLSLERKAAVHHIWNAP</sequence>
<dbReference type="GO" id="GO:0071051">
    <property type="term" value="P:poly(A)-dependent snoRNA 3'-end processing"/>
    <property type="evidence" value="ECO:0007669"/>
    <property type="project" value="TreeGrafter"/>
</dbReference>
<dbReference type="Gene3D" id="3.30.230.70">
    <property type="entry name" value="GHMP Kinase, N-terminal domain"/>
    <property type="match status" value="1"/>
</dbReference>